<protein>
    <submittedName>
        <fullName evidence="1">Uncharacterized protein</fullName>
    </submittedName>
</protein>
<accession>A0A173MRQ6</accession>
<reference evidence="2" key="1">
    <citation type="submission" date="2017-01" db="EMBL/GenBank/DDBJ databases">
        <authorList>
            <person name="Varghese N."/>
            <person name="Submissions S."/>
        </authorList>
    </citation>
    <scope>NUCLEOTIDE SEQUENCE [LARGE SCALE GENOMIC DNA]</scope>
    <source>
        <strain evidence="2">DSM 21054</strain>
    </source>
</reference>
<dbReference type="AlphaFoldDB" id="A0A173MRQ6"/>
<gene>
    <name evidence="1" type="ORF">SAMN05421788_104294</name>
</gene>
<evidence type="ECO:0000313" key="1">
    <source>
        <dbReference type="EMBL" id="SIT16938.1"/>
    </source>
</evidence>
<organism evidence="1 2">
    <name type="scientific">Filimonas lacunae</name>
    <dbReference type="NCBI Taxonomy" id="477680"/>
    <lineage>
        <taxon>Bacteria</taxon>
        <taxon>Pseudomonadati</taxon>
        <taxon>Bacteroidota</taxon>
        <taxon>Chitinophagia</taxon>
        <taxon>Chitinophagales</taxon>
        <taxon>Chitinophagaceae</taxon>
        <taxon>Filimonas</taxon>
    </lineage>
</organism>
<dbReference type="Proteomes" id="UP000186917">
    <property type="component" value="Unassembled WGS sequence"/>
</dbReference>
<proteinExistence type="predicted"/>
<evidence type="ECO:0000313" key="2">
    <source>
        <dbReference type="Proteomes" id="UP000186917"/>
    </source>
</evidence>
<keyword evidence="2" id="KW-1185">Reference proteome</keyword>
<dbReference type="KEGG" id="fln:FLA_6396"/>
<sequence>MTMIVLTPQTRAMSKKYNLGHINNLDDLQKEMRLVNTRIKQQEGDLKNRWERLPQETIKATLGSIIPFFLRNKVAGTTWSLIKNAVSLISGSKAKKEDAGDWKSFLVGNAKQLGVMAILRGAMNLISKKRS</sequence>
<name>A0A173MRQ6_9BACT</name>
<dbReference type="STRING" id="477680.SAMN05421788_104294"/>
<dbReference type="EMBL" id="FTOR01000004">
    <property type="protein sequence ID" value="SIT16938.1"/>
    <property type="molecule type" value="Genomic_DNA"/>
</dbReference>